<keyword evidence="2" id="KW-1133">Transmembrane helix</keyword>
<evidence type="ECO:0008006" key="5">
    <source>
        <dbReference type="Google" id="ProtNLM"/>
    </source>
</evidence>
<sequence>MTKITDCRCKGKFSVTPPSSPNEAVASFSPQPNGYRNPAYTPSPRHASLGSENDVDGHIDGQFKFLESQGSKYPDVFTISGLGPGNGESSDSGKTNTLSSNVSNSRSPVSTLNRDSGFSEDKYRWTEGPDVKEGGDAQGKKPEAQTSGRRVCCVVVTVVLVCAIIAAIVAVVIVFVVNKKEDDVIVTTMRPDTLVLEGYLALNQTWSEDLANSSSQLYITTAANFTAESRKYSGGFPDDVHRAIPEVGIRPEPVRRFSRERLPVGGLRRV</sequence>
<keyword evidence="4" id="KW-1185">Reference proteome</keyword>
<keyword evidence="2" id="KW-0472">Membrane</keyword>
<reference evidence="3" key="1">
    <citation type="submission" date="2022-11" db="EMBL/GenBank/DDBJ databases">
        <title>Centuries of genome instability and evolution in soft-shell clam transmissible cancer (bioRxiv).</title>
        <authorList>
            <person name="Hart S.F.M."/>
            <person name="Yonemitsu M.A."/>
            <person name="Giersch R.M."/>
            <person name="Beal B.F."/>
            <person name="Arriagada G."/>
            <person name="Davis B.W."/>
            <person name="Ostrander E.A."/>
            <person name="Goff S.P."/>
            <person name="Metzger M.J."/>
        </authorList>
    </citation>
    <scope>NUCLEOTIDE SEQUENCE</scope>
    <source>
        <strain evidence="3">MELC-2E11</strain>
        <tissue evidence="3">Siphon/mantle</tissue>
    </source>
</reference>
<feature type="compositionally biased region" description="Low complexity" evidence="1">
    <location>
        <begin position="95"/>
        <end position="111"/>
    </location>
</feature>
<feature type="region of interest" description="Disordered" evidence="1">
    <location>
        <begin position="77"/>
        <end position="143"/>
    </location>
</feature>
<keyword evidence="2" id="KW-0812">Transmembrane</keyword>
<dbReference type="Proteomes" id="UP001164746">
    <property type="component" value="Chromosome 10"/>
</dbReference>
<evidence type="ECO:0000256" key="2">
    <source>
        <dbReference type="SAM" id="Phobius"/>
    </source>
</evidence>
<evidence type="ECO:0000313" key="4">
    <source>
        <dbReference type="Proteomes" id="UP001164746"/>
    </source>
</evidence>
<evidence type="ECO:0000313" key="3">
    <source>
        <dbReference type="EMBL" id="WAR17094.1"/>
    </source>
</evidence>
<organism evidence="3 4">
    <name type="scientific">Mya arenaria</name>
    <name type="common">Soft-shell clam</name>
    <dbReference type="NCBI Taxonomy" id="6604"/>
    <lineage>
        <taxon>Eukaryota</taxon>
        <taxon>Metazoa</taxon>
        <taxon>Spiralia</taxon>
        <taxon>Lophotrochozoa</taxon>
        <taxon>Mollusca</taxon>
        <taxon>Bivalvia</taxon>
        <taxon>Autobranchia</taxon>
        <taxon>Heteroconchia</taxon>
        <taxon>Euheterodonta</taxon>
        <taxon>Imparidentia</taxon>
        <taxon>Neoheterodontei</taxon>
        <taxon>Myida</taxon>
        <taxon>Myoidea</taxon>
        <taxon>Myidae</taxon>
        <taxon>Mya</taxon>
    </lineage>
</organism>
<gene>
    <name evidence="3" type="ORF">MAR_031688</name>
</gene>
<proteinExistence type="predicted"/>
<feature type="transmembrane region" description="Helical" evidence="2">
    <location>
        <begin position="151"/>
        <end position="177"/>
    </location>
</feature>
<dbReference type="EMBL" id="CP111021">
    <property type="protein sequence ID" value="WAR17094.1"/>
    <property type="molecule type" value="Genomic_DNA"/>
</dbReference>
<accession>A0ABY7F7F0</accession>
<name>A0ABY7F7F0_MYAAR</name>
<evidence type="ECO:0000256" key="1">
    <source>
        <dbReference type="SAM" id="MobiDB-lite"/>
    </source>
</evidence>
<feature type="compositionally biased region" description="Basic and acidic residues" evidence="1">
    <location>
        <begin position="117"/>
        <end position="143"/>
    </location>
</feature>
<protein>
    <recommendedName>
        <fullName evidence="5">SEA domain-containing protein</fullName>
    </recommendedName>
</protein>
<feature type="region of interest" description="Disordered" evidence="1">
    <location>
        <begin position="11"/>
        <end position="63"/>
    </location>
</feature>